<dbReference type="InterPro" id="IPR011049">
    <property type="entry name" value="Serralysin-like_metalloprot_C"/>
</dbReference>
<dbReference type="SUPFAM" id="SSF51120">
    <property type="entry name" value="beta-Roll"/>
    <property type="match status" value="5"/>
</dbReference>
<dbReference type="Gene3D" id="2.150.10.10">
    <property type="entry name" value="Serralysin-like metalloprotease, C-terminal"/>
    <property type="match status" value="3"/>
</dbReference>
<dbReference type="GO" id="GO:0005576">
    <property type="term" value="C:extracellular region"/>
    <property type="evidence" value="ECO:0007669"/>
    <property type="project" value="UniProtKB-SubCell"/>
</dbReference>
<dbReference type="InterPro" id="IPR001343">
    <property type="entry name" value="Hemolysn_Ca-bd"/>
</dbReference>
<keyword evidence="4" id="KW-1185">Reference proteome</keyword>
<dbReference type="EMBL" id="JACHOP010000002">
    <property type="protein sequence ID" value="MBB5755927.1"/>
    <property type="molecule type" value="Genomic_DNA"/>
</dbReference>
<dbReference type="Pfam" id="PF00353">
    <property type="entry name" value="HemolysinCabind"/>
    <property type="match status" value="7"/>
</dbReference>
<protein>
    <submittedName>
        <fullName evidence="3">Ca2+-binding RTX toxin-like protein</fullName>
    </submittedName>
</protein>
<dbReference type="PROSITE" id="PS00330">
    <property type="entry name" value="HEMOLYSIN_CALCIUM"/>
    <property type="match status" value="1"/>
</dbReference>
<evidence type="ECO:0000256" key="2">
    <source>
        <dbReference type="ARBA" id="ARBA00022525"/>
    </source>
</evidence>
<sequence>MAVLRVPQDYETIQEATDAAKPGDTIVADTTYSTQEYVTTETDDLTVGAGKAAQQITLNLQGDATRLTLVGDAPIRVYGSEKGSVIQGNAGDNVIEARSSDADTIDGGDGNDVVVTDNPFFESGGADRLSGGKGDDTFKMGGYTYTGAVIDGGDGIDTLQLGGLTDTTIKNVEILDGYGHRGTVEQYRSFSKFIDSDDASSKINIFIDGAGGTLDFSKSVTDGFSVAMHAESTTSGVTITGSNNNDYFLGSQYDDKIEGGKGSDIFTTSEGIDLLNGNAGDDIFVLDASSSGRGRIDGGTGTDTVESNIDLQGYTFNNIEVLKTLGTSGTIGQFNSFQTIYFKNDLIKNIYLSLRGDGGVIDFQSKIGGDNTLTVDARVLTSGAAITGSSAADTIFGSAYDDRLDGGKGADQLSGGLGNDVYIVDNGGDFVFENVSQGTDTVVARVSYALQAGQEIEHLRSGDDFGTAAINLTGNEFAQTIRGTFGDNVLDGKGGADTLYGYGGNDTYLVDDAGDQVFESRGGGSDTVLSSTSYTLQAGQEIETLQLLASTKNAALNLTGNDFAQTLIGNNGVNVLDGQGGADTLIGRGGNDTYIVDSKADRVVEAAGGGRDTVVATTSYQLGTGQAIETLQLAKSTGTAGYVLVGNALDNTIIGNAGDNRLDGRLGNDLLKGGAGADTFVFATTLGPDNIDRIADFSHTDDAIRLAKSVFSALAPGHLAEGAFKDLGVAGATVDADDRILYDHSTGDLSYDADGSGTAFAAIRFAVVDNHARTPLDHTDILIA</sequence>
<gene>
    <name evidence="3" type="ORF">HNR00_000623</name>
</gene>
<reference evidence="3 4" key="1">
    <citation type="submission" date="2020-08" db="EMBL/GenBank/DDBJ databases">
        <title>Genomic Encyclopedia of Type Strains, Phase IV (KMG-IV): sequencing the most valuable type-strain genomes for metagenomic binning, comparative biology and taxonomic classification.</title>
        <authorList>
            <person name="Goeker M."/>
        </authorList>
    </citation>
    <scope>NUCLEOTIDE SEQUENCE [LARGE SCALE GENOMIC DNA]</scope>
    <source>
        <strain evidence="3 4">DSM 2163</strain>
    </source>
</reference>
<dbReference type="Gene3D" id="2.160.20.160">
    <property type="match status" value="1"/>
</dbReference>
<dbReference type="PANTHER" id="PTHR38340">
    <property type="entry name" value="S-LAYER PROTEIN"/>
    <property type="match status" value="1"/>
</dbReference>
<comment type="subcellular location">
    <subcellularLocation>
        <location evidence="1">Secreted</location>
    </subcellularLocation>
</comment>
<evidence type="ECO:0000313" key="3">
    <source>
        <dbReference type="EMBL" id="MBB5755927.1"/>
    </source>
</evidence>
<proteinExistence type="predicted"/>
<keyword evidence="2" id="KW-0964">Secreted</keyword>
<dbReference type="AlphaFoldDB" id="A0A840ZG17"/>
<dbReference type="InterPro" id="IPR050557">
    <property type="entry name" value="RTX_toxin/Mannuronan_C5-epim"/>
</dbReference>
<evidence type="ECO:0000313" key="4">
    <source>
        <dbReference type="Proteomes" id="UP000583454"/>
    </source>
</evidence>
<comment type="caution">
    <text evidence="3">The sequence shown here is derived from an EMBL/GenBank/DDBJ whole genome shotgun (WGS) entry which is preliminary data.</text>
</comment>
<name>A0A840ZG17_9HYPH</name>
<dbReference type="InterPro" id="IPR018511">
    <property type="entry name" value="Hemolysin-typ_Ca-bd_CS"/>
</dbReference>
<dbReference type="Proteomes" id="UP000583454">
    <property type="component" value="Unassembled WGS sequence"/>
</dbReference>
<dbReference type="RefSeq" id="WP_183564720.1">
    <property type="nucleotide sequence ID" value="NZ_JACHOP010000002.1"/>
</dbReference>
<dbReference type="GO" id="GO:0005509">
    <property type="term" value="F:calcium ion binding"/>
    <property type="evidence" value="ECO:0007669"/>
    <property type="project" value="InterPro"/>
</dbReference>
<organism evidence="3 4">
    <name type="scientific">Methylorubrum rhodinum</name>
    <dbReference type="NCBI Taxonomy" id="29428"/>
    <lineage>
        <taxon>Bacteria</taxon>
        <taxon>Pseudomonadati</taxon>
        <taxon>Pseudomonadota</taxon>
        <taxon>Alphaproteobacteria</taxon>
        <taxon>Hyphomicrobiales</taxon>
        <taxon>Methylobacteriaceae</taxon>
        <taxon>Methylorubrum</taxon>
    </lineage>
</organism>
<dbReference type="PANTHER" id="PTHR38340:SF1">
    <property type="entry name" value="S-LAYER PROTEIN"/>
    <property type="match status" value="1"/>
</dbReference>
<accession>A0A840ZG17</accession>
<dbReference type="PRINTS" id="PR00313">
    <property type="entry name" value="CABNDNGRPT"/>
</dbReference>
<evidence type="ECO:0000256" key="1">
    <source>
        <dbReference type="ARBA" id="ARBA00004613"/>
    </source>
</evidence>